<name>A0A8J1XVZ0_OWEFU</name>
<proteinExistence type="predicted"/>
<dbReference type="InterPro" id="IPR002893">
    <property type="entry name" value="Znf_MYND"/>
</dbReference>
<evidence type="ECO:0000313" key="2">
    <source>
        <dbReference type="Proteomes" id="UP000749559"/>
    </source>
</evidence>
<dbReference type="PANTHER" id="PTHR12197:SF251">
    <property type="entry name" value="EG:BACR7C10.4 PROTEIN"/>
    <property type="match status" value="1"/>
</dbReference>
<dbReference type="PROSITE" id="PS50280">
    <property type="entry name" value="SET"/>
    <property type="match status" value="1"/>
</dbReference>
<dbReference type="Pfam" id="PF01753">
    <property type="entry name" value="zf-MYND"/>
    <property type="match status" value="1"/>
</dbReference>
<dbReference type="SUPFAM" id="SSF82199">
    <property type="entry name" value="SET domain"/>
    <property type="match status" value="1"/>
</dbReference>
<comment type="caution">
    <text evidence="1">The sequence shown here is derived from an EMBL/GenBank/DDBJ whole genome shotgun (WGS) entry which is preliminary data.</text>
</comment>
<dbReference type="OrthoDB" id="265717at2759"/>
<dbReference type="PROSITE" id="PS50865">
    <property type="entry name" value="ZF_MYND_2"/>
    <property type="match status" value="1"/>
</dbReference>
<accession>A0A8J1XVZ0</accession>
<dbReference type="GO" id="GO:0005634">
    <property type="term" value="C:nucleus"/>
    <property type="evidence" value="ECO:0007669"/>
    <property type="project" value="TreeGrafter"/>
</dbReference>
<dbReference type="Gene3D" id="1.10.220.160">
    <property type="match status" value="1"/>
</dbReference>
<dbReference type="Gene3D" id="2.170.270.10">
    <property type="entry name" value="SET domain"/>
    <property type="match status" value="1"/>
</dbReference>
<dbReference type="InterPro" id="IPR001214">
    <property type="entry name" value="SET_dom"/>
</dbReference>
<sequence>MLYHKGSVVLTEDPFVHVLMQSEREQRCDECLEMCDKLLRCTACKMLYYCGTKCQKKNWKLHKEECPLLKNCAPKVPTDSVRLLFKLIQKFKINNPKDVGINGNTETRLKDLMSHASEIKEDVKRNEEFAKICYTLSKFIDGKKFELPPLADVLDLFGKMCINSFTICDGEMQAIGVGIYMNGSRLNHSCLPNAVAVFSGKQLTVRSTTDIDADEEILISYIEQLGPSAERQRYLKSSYYFDCTCPRCRDKDLDGKMLACKCPGLNCEVPITTQGALSCPACNADLSATYWDEQEQAALKAKQLIAKSERLRKQRDWDSLINFDNDPLVRRLLHETNVYRVTLQMSAMDGYINLEQWDKAVESARFLAQPVMSYYPPNSPMIGVHLMKLGKLELYIKQNKSALQHLQQAETILKVSHGVNHTLYKDLTSLLDQCMEELRVTLDQS</sequence>
<gene>
    <name evidence="1" type="ORF">OFUS_LOCUS12080</name>
</gene>
<dbReference type="InterPro" id="IPR050869">
    <property type="entry name" value="H3K4_H4K5_MeTrfase"/>
</dbReference>
<reference evidence="1" key="1">
    <citation type="submission" date="2022-03" db="EMBL/GenBank/DDBJ databases">
        <authorList>
            <person name="Martin C."/>
        </authorList>
    </citation>
    <scope>NUCLEOTIDE SEQUENCE</scope>
</reference>
<keyword evidence="2" id="KW-1185">Reference proteome</keyword>
<dbReference type="EMBL" id="CAIIXF020000006">
    <property type="protein sequence ID" value="CAH1786124.1"/>
    <property type="molecule type" value="Genomic_DNA"/>
</dbReference>
<evidence type="ECO:0000313" key="1">
    <source>
        <dbReference type="EMBL" id="CAH1786124.1"/>
    </source>
</evidence>
<dbReference type="SUPFAM" id="SSF144232">
    <property type="entry name" value="HIT/MYND zinc finger-like"/>
    <property type="match status" value="1"/>
</dbReference>
<dbReference type="AlphaFoldDB" id="A0A8J1XVZ0"/>
<dbReference type="Pfam" id="PF00856">
    <property type="entry name" value="SET"/>
    <property type="match status" value="1"/>
</dbReference>
<dbReference type="Gene3D" id="1.25.40.970">
    <property type="match status" value="1"/>
</dbReference>
<organism evidence="1 2">
    <name type="scientific">Owenia fusiformis</name>
    <name type="common">Polychaete worm</name>
    <dbReference type="NCBI Taxonomy" id="6347"/>
    <lineage>
        <taxon>Eukaryota</taxon>
        <taxon>Metazoa</taxon>
        <taxon>Spiralia</taxon>
        <taxon>Lophotrochozoa</taxon>
        <taxon>Annelida</taxon>
        <taxon>Polychaeta</taxon>
        <taxon>Sedentaria</taxon>
        <taxon>Canalipalpata</taxon>
        <taxon>Sabellida</taxon>
        <taxon>Oweniida</taxon>
        <taxon>Oweniidae</taxon>
        <taxon>Owenia</taxon>
    </lineage>
</organism>
<dbReference type="Gene3D" id="6.10.140.2220">
    <property type="match status" value="1"/>
</dbReference>
<dbReference type="Proteomes" id="UP000749559">
    <property type="component" value="Unassembled WGS sequence"/>
</dbReference>
<dbReference type="InterPro" id="IPR046341">
    <property type="entry name" value="SET_dom_sf"/>
</dbReference>
<dbReference type="InterPro" id="IPR011990">
    <property type="entry name" value="TPR-like_helical_dom_sf"/>
</dbReference>
<dbReference type="PANTHER" id="PTHR12197">
    <property type="entry name" value="HISTONE-LYSINE N-METHYLTRANSFERASE SMYD"/>
    <property type="match status" value="1"/>
</dbReference>
<protein>
    <submittedName>
        <fullName evidence="1">Uncharacterized protein</fullName>
    </submittedName>
</protein>
<dbReference type="PROSITE" id="PS01360">
    <property type="entry name" value="ZF_MYND_1"/>
    <property type="match status" value="1"/>
</dbReference>
<dbReference type="Gene3D" id="1.25.40.10">
    <property type="entry name" value="Tetratricopeptide repeat domain"/>
    <property type="match status" value="1"/>
</dbReference>